<organism evidence="1 2">
    <name type="scientific">Elaphomyces granulatus</name>
    <dbReference type="NCBI Taxonomy" id="519963"/>
    <lineage>
        <taxon>Eukaryota</taxon>
        <taxon>Fungi</taxon>
        <taxon>Dikarya</taxon>
        <taxon>Ascomycota</taxon>
        <taxon>Pezizomycotina</taxon>
        <taxon>Eurotiomycetes</taxon>
        <taxon>Eurotiomycetidae</taxon>
        <taxon>Eurotiales</taxon>
        <taxon>Elaphomycetaceae</taxon>
        <taxon>Elaphomyces</taxon>
    </lineage>
</organism>
<dbReference type="EMBL" id="NPHW01005479">
    <property type="protein sequence ID" value="OXV06722.1"/>
    <property type="molecule type" value="Genomic_DNA"/>
</dbReference>
<evidence type="ECO:0000313" key="2">
    <source>
        <dbReference type="Proteomes" id="UP000243515"/>
    </source>
</evidence>
<protein>
    <recommendedName>
        <fullName evidence="3">Tubby C-terminal domain-containing protein</fullName>
    </recommendedName>
</protein>
<dbReference type="OrthoDB" id="3431997at2759"/>
<reference evidence="1 2" key="1">
    <citation type="journal article" date="2015" name="Environ. Microbiol.">
        <title>Metagenome sequence of Elaphomyces granulatus from sporocarp tissue reveals Ascomycota ectomycorrhizal fingerprints of genome expansion and a Proteobacteria-rich microbiome.</title>
        <authorList>
            <person name="Quandt C.A."/>
            <person name="Kohler A."/>
            <person name="Hesse C.N."/>
            <person name="Sharpton T.J."/>
            <person name="Martin F."/>
            <person name="Spatafora J.W."/>
        </authorList>
    </citation>
    <scope>NUCLEOTIDE SEQUENCE [LARGE SCALE GENOMIC DNA]</scope>
    <source>
        <strain evidence="1 2">OSC145934</strain>
    </source>
</reference>
<gene>
    <name evidence="1" type="ORF">Egran_05510</name>
</gene>
<proteinExistence type="predicted"/>
<evidence type="ECO:0000313" key="1">
    <source>
        <dbReference type="EMBL" id="OXV06722.1"/>
    </source>
</evidence>
<comment type="caution">
    <text evidence="1">The sequence shown here is derived from an EMBL/GenBank/DDBJ whole genome shotgun (WGS) entry which is preliminary data.</text>
</comment>
<dbReference type="AlphaFoldDB" id="A0A232LRG9"/>
<dbReference type="Proteomes" id="UP000243515">
    <property type="component" value="Unassembled WGS sequence"/>
</dbReference>
<sequence>MESNETSNFESNATALRLSTPNSVYSHDIPEPTSSSRLFHVYYNTCRRNLTITAEDKAPVFFVKNRSLISGKNDVIFYAGQHESDPTVAVCKFRTFSADSKVGLGDPDEPNRMVWEDMTKETWNNSKYRWEMTIYPSTTDKMTVTSHGERKGFVWKRTHNVGIGDSMPRWLSARNFKLEDESTREIIAVYSDNGARSVNKCGKFQIDVDYGKDFDTMVLITGLALLEKERRRRQSGGKSG</sequence>
<name>A0A232LRG9_9EURO</name>
<evidence type="ECO:0008006" key="3">
    <source>
        <dbReference type="Google" id="ProtNLM"/>
    </source>
</evidence>
<keyword evidence="2" id="KW-1185">Reference proteome</keyword>
<accession>A0A232LRG9</accession>